<dbReference type="KEGG" id="xca:xcc-b100_4053"/>
<dbReference type="AlphaFoldDB" id="B0RXN4"/>
<name>B0RXN4_XANCB</name>
<organism evidence="2 3">
    <name type="scientific">Xanthomonas campestris pv. campestris (strain B100)</name>
    <dbReference type="NCBI Taxonomy" id="509169"/>
    <lineage>
        <taxon>Bacteria</taxon>
        <taxon>Pseudomonadati</taxon>
        <taxon>Pseudomonadota</taxon>
        <taxon>Gammaproteobacteria</taxon>
        <taxon>Lysobacterales</taxon>
        <taxon>Lysobacteraceae</taxon>
        <taxon>Xanthomonas</taxon>
    </lineage>
</organism>
<evidence type="ECO:0000256" key="1">
    <source>
        <dbReference type="SAM" id="MobiDB-lite"/>
    </source>
</evidence>
<accession>B0RXN4</accession>
<dbReference type="EMBL" id="AM920689">
    <property type="protein sequence ID" value="CAP53420.1"/>
    <property type="molecule type" value="Genomic_DNA"/>
</dbReference>
<evidence type="ECO:0000313" key="3">
    <source>
        <dbReference type="Proteomes" id="UP000001188"/>
    </source>
</evidence>
<reference evidence="2 3" key="1">
    <citation type="journal article" date="2008" name="J. Biotechnol.">
        <title>The genome of Xanthomonas campestris pv. campestris B100 and its use for the reconstruction of metabolic pathways involved in xanthan biosynthesis.</title>
        <authorList>
            <person name="Vorholter F.J."/>
            <person name="Schneiker S."/>
            <person name="Goesmann A."/>
            <person name="Krause L."/>
            <person name="Bekel T."/>
            <person name="Kaiser O."/>
            <person name="Linke B."/>
            <person name="Patschkowski T."/>
            <person name="Ruckert C."/>
            <person name="Schmid J."/>
            <person name="Sidhu V.K."/>
            <person name="Sieber V."/>
            <person name="Tauch A."/>
            <person name="Watt S.A."/>
            <person name="Weisshaar B."/>
            <person name="Becker A."/>
            <person name="Niehaus K."/>
            <person name="Puhler A."/>
        </authorList>
    </citation>
    <scope>NUCLEOTIDE SEQUENCE [LARGE SCALE GENOMIC DNA]</scope>
    <source>
        <strain evidence="2 3">B100</strain>
    </source>
</reference>
<feature type="compositionally biased region" description="Basic and acidic residues" evidence="1">
    <location>
        <begin position="31"/>
        <end position="44"/>
    </location>
</feature>
<evidence type="ECO:0000313" key="2">
    <source>
        <dbReference type="EMBL" id="CAP53420.1"/>
    </source>
</evidence>
<dbReference type="Proteomes" id="UP000001188">
    <property type="component" value="Chromosome"/>
</dbReference>
<feature type="region of interest" description="Disordered" evidence="1">
    <location>
        <begin position="1"/>
        <end position="44"/>
    </location>
</feature>
<dbReference type="HOGENOM" id="CLU_3223883_0_0_6"/>
<protein>
    <submittedName>
        <fullName evidence="2">Uncharacterized protein</fullName>
    </submittedName>
</protein>
<sequence length="44" mass="5009">MIQRILTAMQYQDAGKTEPPFKNRGVSNTTDHQHLPEIRDGNAQ</sequence>
<gene>
    <name evidence="2" type="ORF">XCCB100_4053</name>
</gene>
<proteinExistence type="predicted"/>